<dbReference type="SUPFAM" id="SSF63712">
    <property type="entry name" value="Nicotinic receptor ligand binding domain-like"/>
    <property type="match status" value="1"/>
</dbReference>
<reference evidence="2" key="1">
    <citation type="submission" date="2014-08" db="EMBL/GenBank/DDBJ databases">
        <authorList>
            <person name="Murali S."/>
            <person name="Richards S."/>
            <person name="Bandaranaike D."/>
            <person name="Bellair M."/>
            <person name="Blankenburg K."/>
            <person name="Chao H."/>
            <person name="Dinh H."/>
            <person name="Doddapaneni H."/>
            <person name="Dugan-Rocha S."/>
            <person name="Elkadiri S."/>
            <person name="Gnanaolivu R."/>
            <person name="Hughes D."/>
            <person name="Lee S."/>
            <person name="Li M."/>
            <person name="Ming W."/>
            <person name="Munidasa M."/>
            <person name="Muniz J."/>
            <person name="Nguyen L."/>
            <person name="Osuji N."/>
            <person name="Pu L.-L."/>
            <person name="Puazo M."/>
            <person name="Skinner E."/>
            <person name="Qu C."/>
            <person name="Quiroz J."/>
            <person name="Raj R."/>
            <person name="Weissenberger G."/>
            <person name="Xin Y."/>
            <person name="Zou X."/>
            <person name="Han Y."/>
            <person name="Worley K."/>
            <person name="Muzny D."/>
            <person name="Gibbs R."/>
        </authorList>
    </citation>
    <scope>NUCLEOTIDE SEQUENCE</scope>
    <source>
        <strain evidence="2">HAZT.00-mixed</strain>
        <tissue evidence="2">Whole organism</tissue>
    </source>
</reference>
<organism evidence="2">
    <name type="scientific">Hyalella azteca</name>
    <name type="common">Amphipod</name>
    <dbReference type="NCBI Taxonomy" id="294128"/>
    <lineage>
        <taxon>Eukaryota</taxon>
        <taxon>Metazoa</taxon>
        <taxon>Ecdysozoa</taxon>
        <taxon>Arthropoda</taxon>
        <taxon>Crustacea</taxon>
        <taxon>Multicrustacea</taxon>
        <taxon>Malacostraca</taxon>
        <taxon>Eumalacostraca</taxon>
        <taxon>Peracarida</taxon>
        <taxon>Amphipoda</taxon>
        <taxon>Senticaudata</taxon>
        <taxon>Talitrida</taxon>
        <taxon>Talitroidea</taxon>
        <taxon>Hyalellidae</taxon>
        <taxon>Hyalella</taxon>
    </lineage>
</organism>
<dbReference type="GO" id="GO:0005230">
    <property type="term" value="F:extracellular ligand-gated monoatomic ion channel activity"/>
    <property type="evidence" value="ECO:0007669"/>
    <property type="project" value="InterPro"/>
</dbReference>
<reference evidence="2" key="2">
    <citation type="journal article" date="2018" name="Environ. Sci. Technol.">
        <title>The Toxicogenome of Hyalella azteca: A Model for Sediment Ecotoxicology and Evolutionary Toxicology.</title>
        <authorList>
            <person name="Poynton H.C."/>
            <person name="Hasenbein S."/>
            <person name="Benoit J.B."/>
            <person name="Sepulveda M.S."/>
            <person name="Poelchau M.F."/>
            <person name="Hughes D.S.T."/>
            <person name="Murali S.C."/>
            <person name="Chen S."/>
            <person name="Glastad K.M."/>
            <person name="Goodisman M.A.D."/>
            <person name="Werren J.H."/>
            <person name="Vineis J.H."/>
            <person name="Bowen J.L."/>
            <person name="Friedrich M."/>
            <person name="Jones J."/>
            <person name="Robertson H.M."/>
            <person name="Feyereisen R."/>
            <person name="Mechler-Hickson A."/>
            <person name="Mathers N."/>
            <person name="Lee C.E."/>
            <person name="Colbourne J.K."/>
            <person name="Biales A."/>
            <person name="Johnston J.S."/>
            <person name="Wellborn G.A."/>
            <person name="Rosendale A.J."/>
            <person name="Cridge A.G."/>
            <person name="Munoz-Torres M.C."/>
            <person name="Bain P.A."/>
            <person name="Manny A.R."/>
            <person name="Major K.M."/>
            <person name="Lambert F.N."/>
            <person name="Vulpe C.D."/>
            <person name="Tuck P."/>
            <person name="Blalock B.J."/>
            <person name="Lin Y.Y."/>
            <person name="Smith M.E."/>
            <person name="Ochoa-Acuna H."/>
            <person name="Chen M.M."/>
            <person name="Childers C.P."/>
            <person name="Qu J."/>
            <person name="Dugan S."/>
            <person name="Lee S.L."/>
            <person name="Chao H."/>
            <person name="Dinh H."/>
            <person name="Han Y."/>
            <person name="Doddapaneni H."/>
            <person name="Worley K.C."/>
            <person name="Muzny D.M."/>
            <person name="Gibbs R.A."/>
            <person name="Richards S."/>
        </authorList>
    </citation>
    <scope>NUCLEOTIDE SEQUENCE</scope>
    <source>
        <strain evidence="2">HAZT.00-mixed</strain>
        <tissue evidence="2">Whole organism</tissue>
    </source>
</reference>
<dbReference type="InterPro" id="IPR036734">
    <property type="entry name" value="Neur_chan_lig-bd_sf"/>
</dbReference>
<accession>A0A6A0HC44</accession>
<dbReference type="OrthoDB" id="5975154at2759"/>
<reference evidence="2" key="3">
    <citation type="submission" date="2019-06" db="EMBL/GenBank/DDBJ databases">
        <authorList>
            <person name="Poynton C."/>
            <person name="Hasenbein S."/>
            <person name="Benoit J.B."/>
            <person name="Sepulveda M.S."/>
            <person name="Poelchau M.F."/>
            <person name="Murali S.C."/>
            <person name="Chen S."/>
            <person name="Glastad K.M."/>
            <person name="Werren J.H."/>
            <person name="Vineis J.H."/>
            <person name="Bowen J.L."/>
            <person name="Friedrich M."/>
            <person name="Jones J."/>
            <person name="Robertson H.M."/>
            <person name="Feyereisen R."/>
            <person name="Mechler-Hickson A."/>
            <person name="Mathers N."/>
            <person name="Lee C.E."/>
            <person name="Colbourne J.K."/>
            <person name="Biales A."/>
            <person name="Johnston J.S."/>
            <person name="Wellborn G.A."/>
            <person name="Rosendale A.J."/>
            <person name="Cridge A.G."/>
            <person name="Munoz-Torres M.C."/>
            <person name="Bain P.A."/>
            <person name="Manny A.R."/>
            <person name="Major K.M."/>
            <person name="Lambert F.N."/>
            <person name="Vulpe C.D."/>
            <person name="Tuck P."/>
            <person name="Blalock B.J."/>
            <person name="Lin Y.-Y."/>
            <person name="Smith M.E."/>
            <person name="Ochoa-Acuna H."/>
            <person name="Chen M.-J.M."/>
            <person name="Childers C.P."/>
            <person name="Qu J."/>
            <person name="Dugan S."/>
            <person name="Lee S.L."/>
            <person name="Chao H."/>
            <person name="Dinh H."/>
            <person name="Han Y."/>
            <person name="Doddapaneni H."/>
            <person name="Worley K.C."/>
            <person name="Muzny D.M."/>
            <person name="Gibbs R.A."/>
            <person name="Richards S."/>
        </authorList>
    </citation>
    <scope>NUCLEOTIDE SEQUENCE</scope>
    <source>
        <strain evidence="2">HAZT.00-mixed</strain>
        <tissue evidence="2">Whole organism</tissue>
    </source>
</reference>
<dbReference type="AlphaFoldDB" id="A0A6A0HC44"/>
<comment type="caution">
    <text evidence="2">The sequence shown here is derived from an EMBL/GenBank/DDBJ whole genome shotgun (WGS) entry which is preliminary data.</text>
</comment>
<sequence>MSPLDGILISANAGQHERRLLSDLLGNYNPLERPVANESEPVQVSFGITLQQIIDVVRLSATPTQISTNNKRRTNVTRTDFSVG</sequence>
<dbReference type="InterPro" id="IPR006202">
    <property type="entry name" value="Neur_chan_lig-bd"/>
</dbReference>
<name>A0A6A0HC44_HYAAZ</name>
<dbReference type="GO" id="GO:0016020">
    <property type="term" value="C:membrane"/>
    <property type="evidence" value="ECO:0007669"/>
    <property type="project" value="InterPro"/>
</dbReference>
<gene>
    <name evidence="2" type="ORF">HAZT_HAZT006675</name>
</gene>
<dbReference type="EMBL" id="JQDR03001796">
    <property type="protein sequence ID" value="KAA0203360.1"/>
    <property type="molecule type" value="Genomic_DNA"/>
</dbReference>
<proteinExistence type="predicted"/>
<feature type="domain" description="Neurotransmitter-gated ion-channel ligand-binding" evidence="1">
    <location>
        <begin position="17"/>
        <end position="58"/>
    </location>
</feature>
<dbReference type="Gene3D" id="2.70.170.10">
    <property type="entry name" value="Neurotransmitter-gated ion-channel ligand-binding domain"/>
    <property type="match status" value="1"/>
</dbReference>
<dbReference type="Pfam" id="PF02931">
    <property type="entry name" value="Neur_chan_LBD"/>
    <property type="match status" value="1"/>
</dbReference>
<evidence type="ECO:0000259" key="1">
    <source>
        <dbReference type="Pfam" id="PF02931"/>
    </source>
</evidence>
<evidence type="ECO:0000313" key="2">
    <source>
        <dbReference type="EMBL" id="KAA0203360.1"/>
    </source>
</evidence>
<dbReference type="Proteomes" id="UP000711488">
    <property type="component" value="Unassembled WGS sequence"/>
</dbReference>
<protein>
    <recommendedName>
        <fullName evidence="1">Neurotransmitter-gated ion-channel ligand-binding domain-containing protein</fullName>
    </recommendedName>
</protein>